<dbReference type="InterPro" id="IPR028087">
    <property type="entry name" value="Tad_N"/>
</dbReference>
<evidence type="ECO:0000313" key="3">
    <source>
        <dbReference type="EMBL" id="AHD01502.1"/>
    </source>
</evidence>
<accession>V9VX97</accession>
<dbReference type="SUPFAM" id="SSF53300">
    <property type="entry name" value="vWA-like"/>
    <property type="match status" value="1"/>
</dbReference>
<keyword evidence="1" id="KW-0472">Membrane</keyword>
<dbReference type="Gene3D" id="3.40.50.410">
    <property type="entry name" value="von Willebrand factor, type A domain"/>
    <property type="match status" value="1"/>
</dbReference>
<gene>
    <name evidence="3" type="ORF">METH_13140</name>
</gene>
<protein>
    <recommendedName>
        <fullName evidence="2">Putative Flp pilus-assembly TadG-like N-terminal domain-containing protein</fullName>
    </recommendedName>
</protein>
<dbReference type="OrthoDB" id="7522752at2"/>
<name>V9VX97_9RHOB</name>
<evidence type="ECO:0000259" key="2">
    <source>
        <dbReference type="Pfam" id="PF13400"/>
    </source>
</evidence>
<reference evidence="3 4" key="1">
    <citation type="submission" date="2013-09" db="EMBL/GenBank/DDBJ databases">
        <authorList>
            <consortium name="DOE Joint Genome Institute"/>
            <person name="Klenk H.-P."/>
            <person name="Huntemann M."/>
            <person name="Han J."/>
            <person name="Chen A."/>
            <person name="Kyrpides N."/>
            <person name="Mavromatis K."/>
            <person name="Markowitz V."/>
            <person name="Palaniappan K."/>
            <person name="Ivanova N."/>
            <person name="Schaumberg A."/>
            <person name="Pati A."/>
            <person name="Liolios K."/>
            <person name="Nordberg H.P."/>
            <person name="Cantor M.N."/>
            <person name="Hua S.X."/>
            <person name="Woyke T."/>
        </authorList>
    </citation>
    <scope>NUCLEOTIDE SEQUENCE [LARGE SCALE GENOMIC DNA]</scope>
    <source>
        <strain evidence="3 4">DSM 14336</strain>
    </source>
</reference>
<keyword evidence="1" id="KW-0812">Transmembrane</keyword>
<organism evidence="3 4">
    <name type="scientific">Leisingera methylohalidivorans DSM 14336</name>
    <dbReference type="NCBI Taxonomy" id="999552"/>
    <lineage>
        <taxon>Bacteria</taxon>
        <taxon>Pseudomonadati</taxon>
        <taxon>Pseudomonadota</taxon>
        <taxon>Alphaproteobacteria</taxon>
        <taxon>Rhodobacterales</taxon>
        <taxon>Roseobacteraceae</taxon>
        <taxon>Leisingera</taxon>
    </lineage>
</organism>
<evidence type="ECO:0000256" key="1">
    <source>
        <dbReference type="SAM" id="Phobius"/>
    </source>
</evidence>
<keyword evidence="4" id="KW-1185">Reference proteome</keyword>
<dbReference type="EMBL" id="CP006773">
    <property type="protein sequence ID" value="AHD01502.1"/>
    <property type="molecule type" value="Genomic_DNA"/>
</dbReference>
<dbReference type="HOGENOM" id="CLU_026005_1_0_5"/>
<dbReference type="InterPro" id="IPR036465">
    <property type="entry name" value="vWFA_dom_sf"/>
</dbReference>
<sequence>MHRRHKDSTALTSPLMLRCQAKAKDFLREEDGVLAKPMIGTFLAMLAVGGIGVDLMRMERDRTNLQYTLDRAVLAAADLDQTLDADAVVLDYLTKAGLEQYYSDPVESAGLGYKSVEATINTDFEAHLLKFAGGGDIPIYANSRAEESIGSVEISMVLDISGSMNSNSRLANLKTAAHTFVDQITQNTDTSNLSISIIPYATQVNVGEALLSKYNNVTQEHNYSHCVNFIKDQFSKHTLDRNENLERTAHFDTFTYSENMIARPVCPTRDGSAILPFTNSATVLHNYIDRLTAYGNTSIDIGMKWGSALLDPTARSVVNDLITDGVIDASFQNRPTDYGSGDTLKIIILMSDGQNTNQYMVNPSRREGMTDVWYNAEADAYSVYHSNGTNNYYWEHKNRWEDHPYGEGTYQTCNSDSCTTHTEEGSSVRLKFPELHARASLAYIARYIYEFSNSAWADWFNAGRYFHNRVAKDQHTKAICRITKNQGVIVYSVGFEAPSAGIKVLEDCASSPAHFFDVEGLEISEAFSSIATSIRQLRLTQ</sequence>
<keyword evidence="1" id="KW-1133">Transmembrane helix</keyword>
<evidence type="ECO:0000313" key="4">
    <source>
        <dbReference type="Proteomes" id="UP000018780"/>
    </source>
</evidence>
<dbReference type="Pfam" id="PF13400">
    <property type="entry name" value="Tad"/>
    <property type="match status" value="1"/>
</dbReference>
<feature type="transmembrane region" description="Helical" evidence="1">
    <location>
        <begin position="37"/>
        <end position="56"/>
    </location>
</feature>
<feature type="domain" description="Putative Flp pilus-assembly TadG-like N-terminal" evidence="2">
    <location>
        <begin position="38"/>
        <end position="77"/>
    </location>
</feature>
<proteinExistence type="predicted"/>
<dbReference type="KEGG" id="lmd:METH_13140"/>
<dbReference type="AlphaFoldDB" id="V9VX97"/>
<dbReference type="Proteomes" id="UP000018780">
    <property type="component" value="Chromosome"/>
</dbReference>
<dbReference type="RefSeq" id="WP_024090850.1">
    <property type="nucleotide sequence ID" value="NC_023135.1"/>
</dbReference>
<dbReference type="PATRIC" id="fig|999552.6.peg.2622"/>
<dbReference type="STRING" id="999552.METH_13140"/>